<evidence type="ECO:0000256" key="2">
    <source>
        <dbReference type="ARBA" id="ARBA00023002"/>
    </source>
</evidence>
<dbReference type="EMBL" id="JBEGDP010000020">
    <property type="protein sequence ID" value="MEQ7848699.1"/>
    <property type="molecule type" value="Genomic_DNA"/>
</dbReference>
<dbReference type="Pfam" id="PF00106">
    <property type="entry name" value="adh_short"/>
    <property type="match status" value="1"/>
</dbReference>
<dbReference type="PRINTS" id="PR00080">
    <property type="entry name" value="SDRFAMILY"/>
</dbReference>
<gene>
    <name evidence="4" type="ORF">V6R90_15560</name>
</gene>
<evidence type="ECO:0000256" key="1">
    <source>
        <dbReference type="ARBA" id="ARBA00006484"/>
    </source>
</evidence>
<dbReference type="CDD" id="cd05233">
    <property type="entry name" value="SDR_c"/>
    <property type="match status" value="1"/>
</dbReference>
<dbReference type="NCBIfam" id="NF005878">
    <property type="entry name" value="PRK07825.1"/>
    <property type="match status" value="1"/>
</dbReference>
<dbReference type="PANTHER" id="PTHR24322:SF736">
    <property type="entry name" value="RETINOL DEHYDROGENASE 10"/>
    <property type="match status" value="1"/>
</dbReference>
<evidence type="ECO:0000256" key="3">
    <source>
        <dbReference type="RuleBase" id="RU000363"/>
    </source>
</evidence>
<name>A0ABV1P1S3_9ACTN</name>
<keyword evidence="5" id="KW-1185">Reference proteome</keyword>
<dbReference type="PRINTS" id="PR00081">
    <property type="entry name" value="GDHRDH"/>
</dbReference>
<reference evidence="4 5" key="1">
    <citation type="submission" date="2024-02" db="EMBL/GenBank/DDBJ databases">
        <title>Full genome sequence of Nocardioides kribbensis.</title>
        <authorList>
            <person name="Poletto B.L."/>
            <person name="Silva G."/>
            <person name="Galante D."/>
            <person name="Campos K.R."/>
            <person name="Santos M.B.N."/>
            <person name="Sacchi C.T."/>
        </authorList>
    </citation>
    <scope>NUCLEOTIDE SEQUENCE [LARGE SCALE GENOMIC DNA]</scope>
    <source>
        <strain evidence="4 5">O4R</strain>
    </source>
</reference>
<organism evidence="4 5">
    <name type="scientific">Nocardioides kribbensis</name>
    <dbReference type="NCBI Taxonomy" id="305517"/>
    <lineage>
        <taxon>Bacteria</taxon>
        <taxon>Bacillati</taxon>
        <taxon>Actinomycetota</taxon>
        <taxon>Actinomycetes</taxon>
        <taxon>Propionibacteriales</taxon>
        <taxon>Nocardioidaceae</taxon>
        <taxon>Nocardioides</taxon>
    </lineage>
</organism>
<dbReference type="Proteomes" id="UP001482520">
    <property type="component" value="Unassembled WGS sequence"/>
</dbReference>
<dbReference type="InterPro" id="IPR036291">
    <property type="entry name" value="NAD(P)-bd_dom_sf"/>
</dbReference>
<dbReference type="InterPro" id="IPR020904">
    <property type="entry name" value="Sc_DH/Rdtase_CS"/>
</dbReference>
<dbReference type="InterPro" id="IPR002347">
    <property type="entry name" value="SDR_fam"/>
</dbReference>
<proteinExistence type="inferred from homology"/>
<dbReference type="PROSITE" id="PS00061">
    <property type="entry name" value="ADH_SHORT"/>
    <property type="match status" value="1"/>
</dbReference>
<protein>
    <submittedName>
        <fullName evidence="4">SDR family oxidoreductase</fullName>
    </submittedName>
</protein>
<accession>A0ABV1P1S3</accession>
<comment type="similarity">
    <text evidence="1 3">Belongs to the short-chain dehydrogenases/reductases (SDR) family.</text>
</comment>
<keyword evidence="2" id="KW-0560">Oxidoreductase</keyword>
<dbReference type="RefSeq" id="WP_349805197.1">
    <property type="nucleotide sequence ID" value="NZ_JBEGDP010000020.1"/>
</dbReference>
<sequence length="275" mass="28360">MTAPRDLTDALVVITGAGRGIGLATAHRFAAAGARVVIGDLDDDVAAKAAAAVGHGAVGLVVDVADRGSYARFVEQAAALAPVDLLVNNAGIMPLTPLLEQSDDSVDRTLEVNLRAVVTGTRLVAPAMVARGRGHVVNVASAVGRLGMAGAAVYSASKFGVLGFSEAAHAELRPHGVDVSTVLPTVVATELAAGVHATRGMRACTPEEVADAIVSVAQRPRFETWVPAHAKGVFHSSNVLPRRVRDLVGRAMGADTTLTDVDVAARADYERRASR</sequence>
<comment type="caution">
    <text evidence="4">The sequence shown here is derived from an EMBL/GenBank/DDBJ whole genome shotgun (WGS) entry which is preliminary data.</text>
</comment>
<evidence type="ECO:0000313" key="4">
    <source>
        <dbReference type="EMBL" id="MEQ7848699.1"/>
    </source>
</evidence>
<dbReference type="PANTHER" id="PTHR24322">
    <property type="entry name" value="PKSB"/>
    <property type="match status" value="1"/>
</dbReference>
<evidence type="ECO:0000313" key="5">
    <source>
        <dbReference type="Proteomes" id="UP001482520"/>
    </source>
</evidence>
<dbReference type="Gene3D" id="3.40.50.720">
    <property type="entry name" value="NAD(P)-binding Rossmann-like Domain"/>
    <property type="match status" value="1"/>
</dbReference>
<dbReference type="SUPFAM" id="SSF51735">
    <property type="entry name" value="NAD(P)-binding Rossmann-fold domains"/>
    <property type="match status" value="1"/>
</dbReference>